<dbReference type="EMBL" id="HG992338">
    <property type="protein sequence ID" value="CAE6728667.1"/>
    <property type="molecule type" value="Genomic_DNA"/>
</dbReference>
<sequence length="67" mass="7259">MVNDMNAKDRLQGLEARLRERGVVDVKFFFGLGGTSLGNAVSEAADVFDAILAKRFDKMAPLGDSAR</sequence>
<name>A0ABM8R2D5_9XANT</name>
<protein>
    <submittedName>
        <fullName evidence="1">Uncharacterized protein</fullName>
    </submittedName>
</protein>
<keyword evidence="2" id="KW-1185">Reference proteome</keyword>
<accession>A0ABM8R2D5</accession>
<organism evidence="1 2">
    <name type="scientific">Xanthomonas arboricola pv. corylina</name>
    <dbReference type="NCBI Taxonomy" id="487821"/>
    <lineage>
        <taxon>Bacteria</taxon>
        <taxon>Pseudomonadati</taxon>
        <taxon>Pseudomonadota</taxon>
        <taxon>Gammaproteobacteria</taxon>
        <taxon>Lysobacterales</taxon>
        <taxon>Lysobacteraceae</taxon>
        <taxon>Xanthomonas</taxon>
    </lineage>
</organism>
<evidence type="ECO:0000313" key="2">
    <source>
        <dbReference type="Proteomes" id="UP000835287"/>
    </source>
</evidence>
<reference evidence="1 2" key="1">
    <citation type="submission" date="2021-02" db="EMBL/GenBank/DDBJ databases">
        <authorList>
            <person name="Pothier F. J."/>
        </authorList>
    </citation>
    <scope>NUCLEOTIDE SEQUENCE [LARGE SCALE GENOMIC DNA]</scope>
    <source>
        <strain evidence="1 2">301</strain>
    </source>
</reference>
<dbReference type="Proteomes" id="UP000835287">
    <property type="component" value="Chromosome"/>
</dbReference>
<gene>
    <name evidence="1" type="ORF">XAC301_11220</name>
</gene>
<dbReference type="EMBL" id="HG992338">
    <property type="protein sequence ID" value="CAE6728647.1"/>
    <property type="molecule type" value="Genomic_DNA"/>
</dbReference>
<evidence type="ECO:0000313" key="1">
    <source>
        <dbReference type="EMBL" id="CAE6728667.1"/>
    </source>
</evidence>
<proteinExistence type="predicted"/>